<dbReference type="PROSITE" id="PS51819">
    <property type="entry name" value="VOC"/>
    <property type="match status" value="1"/>
</dbReference>
<dbReference type="Pfam" id="PF00903">
    <property type="entry name" value="Glyoxalase"/>
    <property type="match status" value="1"/>
</dbReference>
<comment type="caution">
    <text evidence="2">The sequence shown here is derived from an EMBL/GenBank/DDBJ whole genome shotgun (WGS) entry which is preliminary data.</text>
</comment>
<gene>
    <name evidence="2" type="ORF">GGR11_002979</name>
</gene>
<name>A0A7W6F1E8_9CAUL</name>
<dbReference type="PANTHER" id="PTHR35006:SF4">
    <property type="entry name" value="BLR7706 PROTEIN"/>
    <property type="match status" value="1"/>
</dbReference>
<dbReference type="PANTHER" id="PTHR35006">
    <property type="entry name" value="GLYOXALASE FAMILY PROTEIN (AFU_ORTHOLOGUE AFUA_5G14830)"/>
    <property type="match status" value="1"/>
</dbReference>
<dbReference type="InterPro" id="IPR004360">
    <property type="entry name" value="Glyas_Fos-R_dOase_dom"/>
</dbReference>
<protein>
    <submittedName>
        <fullName evidence="2">Catechol 2,3-dioxygenase-like lactoylglutathione lyase family enzyme</fullName>
    </submittedName>
</protein>
<proteinExistence type="predicted"/>
<keyword evidence="2" id="KW-0456">Lyase</keyword>
<accession>A0A7W6F1E8</accession>
<dbReference type="Gene3D" id="3.10.180.10">
    <property type="entry name" value="2,3-Dihydroxybiphenyl 1,2-Dioxygenase, domain 1"/>
    <property type="match status" value="1"/>
</dbReference>
<dbReference type="RefSeq" id="WP_343051150.1">
    <property type="nucleotide sequence ID" value="NZ_JACIDA010000003.1"/>
</dbReference>
<dbReference type="GO" id="GO:0051213">
    <property type="term" value="F:dioxygenase activity"/>
    <property type="evidence" value="ECO:0007669"/>
    <property type="project" value="UniProtKB-KW"/>
</dbReference>
<dbReference type="EMBL" id="JACIDA010000003">
    <property type="protein sequence ID" value="MBB3873417.1"/>
    <property type="molecule type" value="Genomic_DNA"/>
</dbReference>
<dbReference type="SUPFAM" id="SSF54593">
    <property type="entry name" value="Glyoxalase/Bleomycin resistance protein/Dihydroxybiphenyl dioxygenase"/>
    <property type="match status" value="1"/>
</dbReference>
<keyword evidence="2" id="KW-0223">Dioxygenase</keyword>
<dbReference type="InterPro" id="IPR029068">
    <property type="entry name" value="Glyas_Bleomycin-R_OHBP_Dase"/>
</dbReference>
<reference evidence="2 3" key="1">
    <citation type="submission" date="2020-08" db="EMBL/GenBank/DDBJ databases">
        <title>Genomic Encyclopedia of Type Strains, Phase IV (KMG-IV): sequencing the most valuable type-strain genomes for metagenomic binning, comparative biology and taxonomic classification.</title>
        <authorList>
            <person name="Goeker M."/>
        </authorList>
    </citation>
    <scope>NUCLEOTIDE SEQUENCE [LARGE SCALE GENOMIC DNA]</scope>
    <source>
        <strain evidence="2 3">DSM 14878</strain>
    </source>
</reference>
<feature type="domain" description="VOC" evidence="1">
    <location>
        <begin position="11"/>
        <end position="132"/>
    </location>
</feature>
<dbReference type="AlphaFoldDB" id="A0A7W6F1E8"/>
<dbReference type="Proteomes" id="UP000532936">
    <property type="component" value="Unassembled WGS sequence"/>
</dbReference>
<evidence type="ECO:0000313" key="2">
    <source>
        <dbReference type="EMBL" id="MBB3873417.1"/>
    </source>
</evidence>
<sequence>MTDAAGTRPPLVSHVSVGVSDLVKAAAFYDAALGALGINRVMEHVMGVAYGRAFPEFWASIPHDRQPCSAGNGVHVCFAASDRGAVDRFHAQGLAAGGRDDGAPGFRPDYAPGYYAAFLRDPDGNKLEAMTWVRPASIDA</sequence>
<dbReference type="GO" id="GO:0016829">
    <property type="term" value="F:lyase activity"/>
    <property type="evidence" value="ECO:0007669"/>
    <property type="project" value="UniProtKB-KW"/>
</dbReference>
<evidence type="ECO:0000259" key="1">
    <source>
        <dbReference type="PROSITE" id="PS51819"/>
    </source>
</evidence>
<dbReference type="InterPro" id="IPR037523">
    <property type="entry name" value="VOC_core"/>
</dbReference>
<evidence type="ECO:0000313" key="3">
    <source>
        <dbReference type="Proteomes" id="UP000532936"/>
    </source>
</evidence>
<organism evidence="2 3">
    <name type="scientific">Brevundimonas mediterranea</name>
    <dbReference type="NCBI Taxonomy" id="74329"/>
    <lineage>
        <taxon>Bacteria</taxon>
        <taxon>Pseudomonadati</taxon>
        <taxon>Pseudomonadota</taxon>
        <taxon>Alphaproteobacteria</taxon>
        <taxon>Caulobacterales</taxon>
        <taxon>Caulobacteraceae</taxon>
        <taxon>Brevundimonas</taxon>
    </lineage>
</organism>
<dbReference type="CDD" id="cd07262">
    <property type="entry name" value="VOC_like"/>
    <property type="match status" value="1"/>
</dbReference>
<keyword evidence="2" id="KW-0560">Oxidoreductase</keyword>